<dbReference type="SMART" id="SM00271">
    <property type="entry name" value="DnaJ"/>
    <property type="match status" value="1"/>
</dbReference>
<name>A0A485LKD3_9STRA</name>
<evidence type="ECO:0000313" key="6">
    <source>
        <dbReference type="Proteomes" id="UP000332933"/>
    </source>
</evidence>
<evidence type="ECO:0000313" key="4">
    <source>
        <dbReference type="EMBL" id="KAF0686214.1"/>
    </source>
</evidence>
<feature type="signal peptide" evidence="2">
    <location>
        <begin position="1"/>
        <end position="23"/>
    </location>
</feature>
<feature type="region of interest" description="Disordered" evidence="1">
    <location>
        <begin position="96"/>
        <end position="126"/>
    </location>
</feature>
<dbReference type="PANTHER" id="PTHR45184">
    <property type="entry name" value="DNAJ PROTEIN ERDJ3A"/>
    <property type="match status" value="1"/>
</dbReference>
<sequence length="433" mass="47103">MVPRSFRVHVGWLALLLALLVFADCIGAAKKTDYYKVLGVSKNFNDRQLKKAYRTLALKYHPDKVDESEREKAQEKFLEISQAYEVLSDPKKREEYDLYGADGPQGSAGGHPSGPQGGAGGRRGGPGFDPFEMFNQFFGQQGGGRRGRGGGGHQEFHFSGMDGGGGFGHQQPPPPAAAALYSKGDSIVVNLSPKKYPGTGAKNEWLVQFYSARDQKCVKFKPHMEAVAKDLRGRVKVGAIDCDKHRAFCQDHGMSSLPAFVHIWNGDESAPYDGPLDEFAVYNFAFEKYAARYRAMRDAGEVDELHGGNQAKLCGLGKDAAADASAFCAIFVLPKANRAKHMATVKAVAHKFKAERGLQLVWVDEPSQHKVLKKLASPTGPSLVLVRRKANARLRAASHAATFDVDALSATIERAIGGDLAMTNVDFAAINFK</sequence>
<evidence type="ECO:0000256" key="2">
    <source>
        <dbReference type="SAM" id="SignalP"/>
    </source>
</evidence>
<feature type="compositionally biased region" description="Gly residues" evidence="1">
    <location>
        <begin position="106"/>
        <end position="126"/>
    </location>
</feature>
<proteinExistence type="predicted"/>
<keyword evidence="6" id="KW-1185">Reference proteome</keyword>
<dbReference type="PANTHER" id="PTHR45184:SF1">
    <property type="entry name" value="DNAJ PROTEIN ERDJ3A"/>
    <property type="match status" value="1"/>
</dbReference>
<dbReference type="EMBL" id="CAADRA010007039">
    <property type="protein sequence ID" value="VFT98668.1"/>
    <property type="molecule type" value="Genomic_DNA"/>
</dbReference>
<protein>
    <submittedName>
        <fullName evidence="5">Aste57867_22000 protein</fullName>
    </submittedName>
</protein>
<reference evidence="5 6" key="1">
    <citation type="submission" date="2019-03" db="EMBL/GenBank/DDBJ databases">
        <authorList>
            <person name="Gaulin E."/>
            <person name="Dumas B."/>
        </authorList>
    </citation>
    <scope>NUCLEOTIDE SEQUENCE [LARGE SCALE GENOMIC DNA]</scope>
    <source>
        <strain evidence="5">CBS 568.67</strain>
    </source>
</reference>
<feature type="domain" description="J" evidence="3">
    <location>
        <begin position="33"/>
        <end position="100"/>
    </location>
</feature>
<dbReference type="Pfam" id="PF00226">
    <property type="entry name" value="DnaJ"/>
    <property type="match status" value="1"/>
</dbReference>
<dbReference type="PROSITE" id="PS50076">
    <property type="entry name" value="DNAJ_2"/>
    <property type="match status" value="1"/>
</dbReference>
<dbReference type="EMBL" id="VJMH01007013">
    <property type="protein sequence ID" value="KAF0686214.1"/>
    <property type="molecule type" value="Genomic_DNA"/>
</dbReference>
<dbReference type="AlphaFoldDB" id="A0A485LKD3"/>
<dbReference type="InterPro" id="IPR013766">
    <property type="entry name" value="Thioredoxin_domain"/>
</dbReference>
<dbReference type="InterPro" id="IPR036869">
    <property type="entry name" value="J_dom_sf"/>
</dbReference>
<organism evidence="5 6">
    <name type="scientific">Aphanomyces stellatus</name>
    <dbReference type="NCBI Taxonomy" id="120398"/>
    <lineage>
        <taxon>Eukaryota</taxon>
        <taxon>Sar</taxon>
        <taxon>Stramenopiles</taxon>
        <taxon>Oomycota</taxon>
        <taxon>Saprolegniomycetes</taxon>
        <taxon>Saprolegniales</taxon>
        <taxon>Verrucalvaceae</taxon>
        <taxon>Aphanomyces</taxon>
    </lineage>
</organism>
<dbReference type="Proteomes" id="UP000332933">
    <property type="component" value="Unassembled WGS sequence"/>
</dbReference>
<reference evidence="4" key="2">
    <citation type="submission" date="2019-06" db="EMBL/GenBank/DDBJ databases">
        <title>Genomics analysis of Aphanomyces spp. identifies a new class of oomycete effector associated with host adaptation.</title>
        <authorList>
            <person name="Gaulin E."/>
        </authorList>
    </citation>
    <scope>NUCLEOTIDE SEQUENCE</scope>
    <source>
        <strain evidence="4">CBS 578.67</strain>
    </source>
</reference>
<dbReference type="InterPro" id="IPR052842">
    <property type="entry name" value="ER_Co-chaperone"/>
</dbReference>
<feature type="chain" id="PRO_5033826603" evidence="2">
    <location>
        <begin position="24"/>
        <end position="433"/>
    </location>
</feature>
<dbReference type="Gene3D" id="3.40.30.10">
    <property type="entry name" value="Glutaredoxin"/>
    <property type="match status" value="1"/>
</dbReference>
<dbReference type="OrthoDB" id="10250354at2759"/>
<accession>A0A485LKD3</accession>
<dbReference type="Pfam" id="PF00085">
    <property type="entry name" value="Thioredoxin"/>
    <property type="match status" value="1"/>
</dbReference>
<evidence type="ECO:0000256" key="1">
    <source>
        <dbReference type="SAM" id="MobiDB-lite"/>
    </source>
</evidence>
<keyword evidence="2" id="KW-0732">Signal</keyword>
<evidence type="ECO:0000259" key="3">
    <source>
        <dbReference type="PROSITE" id="PS50076"/>
    </source>
</evidence>
<dbReference type="InterPro" id="IPR001623">
    <property type="entry name" value="DnaJ_domain"/>
</dbReference>
<dbReference type="InterPro" id="IPR036249">
    <property type="entry name" value="Thioredoxin-like_sf"/>
</dbReference>
<dbReference type="CDD" id="cd06257">
    <property type="entry name" value="DnaJ"/>
    <property type="match status" value="1"/>
</dbReference>
<dbReference type="SUPFAM" id="SSF46565">
    <property type="entry name" value="Chaperone J-domain"/>
    <property type="match status" value="1"/>
</dbReference>
<gene>
    <name evidence="5" type="primary">Aste57867_22000</name>
    <name evidence="4" type="ORF">As57867_021931</name>
    <name evidence="5" type="ORF">ASTE57867_22000</name>
</gene>
<dbReference type="Gene3D" id="1.10.287.110">
    <property type="entry name" value="DnaJ domain"/>
    <property type="match status" value="1"/>
</dbReference>
<dbReference type="PRINTS" id="PR00625">
    <property type="entry name" value="JDOMAIN"/>
</dbReference>
<dbReference type="SUPFAM" id="SSF52833">
    <property type="entry name" value="Thioredoxin-like"/>
    <property type="match status" value="1"/>
</dbReference>
<evidence type="ECO:0000313" key="5">
    <source>
        <dbReference type="EMBL" id="VFT98668.1"/>
    </source>
</evidence>